<name>A9KJ76_LACP7</name>
<feature type="coiled-coil region" evidence="8">
    <location>
        <begin position="283"/>
        <end position="310"/>
    </location>
</feature>
<evidence type="ECO:0000256" key="4">
    <source>
        <dbReference type="ARBA" id="ARBA00022553"/>
    </source>
</evidence>
<keyword evidence="5 12" id="KW-0808">Transferase</keyword>
<dbReference type="eggNOG" id="COG5002">
    <property type="taxonomic scope" value="Bacteria"/>
</dbReference>
<gene>
    <name evidence="12" type="ordered locus">Cphy_2122</name>
</gene>
<dbReference type="PROSITE" id="PS50109">
    <property type="entry name" value="HIS_KIN"/>
    <property type="match status" value="1"/>
</dbReference>
<dbReference type="InterPro" id="IPR003660">
    <property type="entry name" value="HAMP_dom"/>
</dbReference>
<dbReference type="GO" id="GO:0004721">
    <property type="term" value="F:phosphoprotein phosphatase activity"/>
    <property type="evidence" value="ECO:0007669"/>
    <property type="project" value="TreeGrafter"/>
</dbReference>
<comment type="subcellular location">
    <subcellularLocation>
        <location evidence="2">Membrane</location>
    </subcellularLocation>
</comment>
<dbReference type="CDD" id="cd00082">
    <property type="entry name" value="HisKA"/>
    <property type="match status" value="1"/>
</dbReference>
<dbReference type="EMBL" id="CP000885">
    <property type="protein sequence ID" value="ABX42488.1"/>
    <property type="molecule type" value="Genomic_DNA"/>
</dbReference>
<dbReference type="GO" id="GO:0000155">
    <property type="term" value="F:phosphorelay sensor kinase activity"/>
    <property type="evidence" value="ECO:0007669"/>
    <property type="project" value="InterPro"/>
</dbReference>
<keyword evidence="9" id="KW-0472">Membrane</keyword>
<dbReference type="SMART" id="SM00388">
    <property type="entry name" value="HisKA"/>
    <property type="match status" value="1"/>
</dbReference>
<dbReference type="SUPFAM" id="SSF47384">
    <property type="entry name" value="Homodimeric domain of signal transducing histidine kinase"/>
    <property type="match status" value="1"/>
</dbReference>
<dbReference type="RefSeq" id="WP_012200142.1">
    <property type="nucleotide sequence ID" value="NC_010001.1"/>
</dbReference>
<keyword evidence="8" id="KW-0175">Coiled coil</keyword>
<dbReference type="Pfam" id="PF00672">
    <property type="entry name" value="HAMP"/>
    <property type="match status" value="1"/>
</dbReference>
<dbReference type="Gene3D" id="1.10.287.130">
    <property type="match status" value="1"/>
</dbReference>
<evidence type="ECO:0000256" key="2">
    <source>
        <dbReference type="ARBA" id="ARBA00004370"/>
    </source>
</evidence>
<dbReference type="InterPro" id="IPR036097">
    <property type="entry name" value="HisK_dim/P_sf"/>
</dbReference>
<dbReference type="CDD" id="cd06225">
    <property type="entry name" value="HAMP"/>
    <property type="match status" value="1"/>
</dbReference>
<keyword evidence="6 12" id="KW-0418">Kinase</keyword>
<feature type="domain" description="Histidine kinase" evidence="10">
    <location>
        <begin position="252"/>
        <end position="464"/>
    </location>
</feature>
<organism evidence="12 13">
    <name type="scientific">Lachnoclostridium phytofermentans (strain ATCC 700394 / DSM 18823 / ISDg)</name>
    <name type="common">Clostridium phytofermentans</name>
    <dbReference type="NCBI Taxonomy" id="357809"/>
    <lineage>
        <taxon>Bacteria</taxon>
        <taxon>Bacillati</taxon>
        <taxon>Bacillota</taxon>
        <taxon>Clostridia</taxon>
        <taxon>Lachnospirales</taxon>
        <taxon>Lachnospiraceae</taxon>
    </lineage>
</organism>
<dbReference type="Pfam" id="PF02518">
    <property type="entry name" value="HATPase_c"/>
    <property type="match status" value="1"/>
</dbReference>
<dbReference type="SMART" id="SM00304">
    <property type="entry name" value="HAMP"/>
    <property type="match status" value="1"/>
</dbReference>
<dbReference type="SUPFAM" id="SSF158472">
    <property type="entry name" value="HAMP domain-like"/>
    <property type="match status" value="1"/>
</dbReference>
<reference evidence="13" key="1">
    <citation type="submission" date="2007-11" db="EMBL/GenBank/DDBJ databases">
        <title>Complete genome sequence of Clostridium phytofermentans ISDg.</title>
        <authorList>
            <person name="Leschine S.B."/>
            <person name="Warnick T.A."/>
            <person name="Blanchard J.L."/>
            <person name="Schnell D.J."/>
            <person name="Petit E.L."/>
            <person name="LaTouf W.G."/>
            <person name="Copeland A."/>
            <person name="Lucas S."/>
            <person name="Lapidus A."/>
            <person name="Barry K."/>
            <person name="Glavina del Rio T."/>
            <person name="Dalin E."/>
            <person name="Tice H."/>
            <person name="Pitluck S."/>
            <person name="Kiss H."/>
            <person name="Brettin T."/>
            <person name="Bruce D."/>
            <person name="Detter J.C."/>
            <person name="Han C."/>
            <person name="Kuske C."/>
            <person name="Schmutz J."/>
            <person name="Larimer F."/>
            <person name="Land M."/>
            <person name="Hauser L."/>
            <person name="Kyrpides N."/>
            <person name="Kim E.A."/>
            <person name="Richardson P."/>
        </authorList>
    </citation>
    <scope>NUCLEOTIDE SEQUENCE [LARGE SCALE GENOMIC DNA]</scope>
    <source>
        <strain evidence="13">ATCC 700394 / DSM 18823 / ISDg</strain>
    </source>
</reference>
<evidence type="ECO:0000256" key="5">
    <source>
        <dbReference type="ARBA" id="ARBA00022679"/>
    </source>
</evidence>
<evidence type="ECO:0000256" key="3">
    <source>
        <dbReference type="ARBA" id="ARBA00012438"/>
    </source>
</evidence>
<dbReference type="Gene3D" id="6.10.340.10">
    <property type="match status" value="1"/>
</dbReference>
<dbReference type="GO" id="GO:0016036">
    <property type="term" value="P:cellular response to phosphate starvation"/>
    <property type="evidence" value="ECO:0007669"/>
    <property type="project" value="TreeGrafter"/>
</dbReference>
<keyword evidence="4" id="KW-0597">Phosphoprotein</keyword>
<proteinExistence type="predicted"/>
<evidence type="ECO:0000256" key="1">
    <source>
        <dbReference type="ARBA" id="ARBA00000085"/>
    </source>
</evidence>
<accession>A9KJ76</accession>
<dbReference type="InterPro" id="IPR004358">
    <property type="entry name" value="Sig_transdc_His_kin-like_C"/>
</dbReference>
<feature type="domain" description="HAMP" evidence="11">
    <location>
        <begin position="191"/>
        <end position="244"/>
    </location>
</feature>
<evidence type="ECO:0000256" key="9">
    <source>
        <dbReference type="SAM" id="Phobius"/>
    </source>
</evidence>
<evidence type="ECO:0000313" key="13">
    <source>
        <dbReference type="Proteomes" id="UP000000370"/>
    </source>
</evidence>
<dbReference type="PRINTS" id="PR00344">
    <property type="entry name" value="BCTRLSENSOR"/>
</dbReference>
<dbReference type="InterPro" id="IPR003661">
    <property type="entry name" value="HisK_dim/P_dom"/>
</dbReference>
<dbReference type="PANTHER" id="PTHR45453">
    <property type="entry name" value="PHOSPHATE REGULON SENSOR PROTEIN PHOR"/>
    <property type="match status" value="1"/>
</dbReference>
<sequence precursor="true">MKKKSLKTQLSLAIALVVLITVALISVLSNIFINKKFKDYIAQQQKQQTEDLVSSLSQQYNKWTRTWNTDFIHTIGMYALYDGFIIKVYENDGASVWDAELHDMSLCTQVMADISKRMQKKYPRMNGEFTTKEYKLKQGKDEVGMVSISYYGPYFLSENDFKFLSALNTILVSIGSVSLLFAVYIGWMLARKISGPITKTVKMTTEIAEGNYEIRFSEHTGTKELDALVSSINNLASSLEKQEGIRKQLTSDVSHELRTPLTTIGTHIEAMIEGVWEPTTERLKSCYEEINRITNLVKDLEQLAKVENDNLKLNITSVNILEVIDTIKDNFETEIYNKSLDVSVIGTASTILVDKERISQVIINLLSNAIKYTPDFGKIVISLEDYETNLVIQMKDNGIGIPEEELPFIFERFYRADKSRNRRTGGAGIGLAIVKSVVHSHGGKVEVSSKLETGTVFRVILPRK</sequence>
<evidence type="ECO:0000256" key="7">
    <source>
        <dbReference type="ARBA" id="ARBA00023012"/>
    </source>
</evidence>
<dbReference type="STRING" id="357809.Cphy_2122"/>
<dbReference type="InterPro" id="IPR003594">
    <property type="entry name" value="HATPase_dom"/>
</dbReference>
<protein>
    <recommendedName>
        <fullName evidence="3">histidine kinase</fullName>
        <ecNumber evidence="3">2.7.13.3</ecNumber>
    </recommendedName>
</protein>
<dbReference type="PROSITE" id="PS50885">
    <property type="entry name" value="HAMP"/>
    <property type="match status" value="1"/>
</dbReference>
<dbReference type="PANTHER" id="PTHR45453:SF1">
    <property type="entry name" value="PHOSPHATE REGULON SENSOR PROTEIN PHOR"/>
    <property type="match status" value="1"/>
</dbReference>
<dbReference type="SUPFAM" id="SSF55874">
    <property type="entry name" value="ATPase domain of HSP90 chaperone/DNA topoisomerase II/histidine kinase"/>
    <property type="match status" value="1"/>
</dbReference>
<dbReference type="EC" id="2.7.13.3" evidence="3"/>
<evidence type="ECO:0000256" key="6">
    <source>
        <dbReference type="ARBA" id="ARBA00022777"/>
    </source>
</evidence>
<evidence type="ECO:0000313" key="12">
    <source>
        <dbReference type="EMBL" id="ABX42488.1"/>
    </source>
</evidence>
<evidence type="ECO:0000259" key="11">
    <source>
        <dbReference type="PROSITE" id="PS50885"/>
    </source>
</evidence>
<dbReference type="Gene3D" id="3.30.565.10">
    <property type="entry name" value="Histidine kinase-like ATPase, C-terminal domain"/>
    <property type="match status" value="1"/>
</dbReference>
<dbReference type="FunFam" id="3.30.565.10:FF:000006">
    <property type="entry name" value="Sensor histidine kinase WalK"/>
    <property type="match status" value="1"/>
</dbReference>
<keyword evidence="13" id="KW-1185">Reference proteome</keyword>
<keyword evidence="7" id="KW-0902">Two-component regulatory system</keyword>
<comment type="catalytic activity">
    <reaction evidence="1">
        <text>ATP + protein L-histidine = ADP + protein N-phospho-L-histidine.</text>
        <dbReference type="EC" id="2.7.13.3"/>
    </reaction>
</comment>
<dbReference type="CDD" id="cd00075">
    <property type="entry name" value="HATPase"/>
    <property type="match status" value="1"/>
</dbReference>
<dbReference type="HOGENOM" id="CLU_000445_89_6_9"/>
<feature type="transmembrane region" description="Helical" evidence="9">
    <location>
        <begin position="12"/>
        <end position="33"/>
    </location>
</feature>
<keyword evidence="9" id="KW-1133">Transmembrane helix</keyword>
<dbReference type="GO" id="GO:0005886">
    <property type="term" value="C:plasma membrane"/>
    <property type="evidence" value="ECO:0007669"/>
    <property type="project" value="TreeGrafter"/>
</dbReference>
<dbReference type="InterPro" id="IPR050351">
    <property type="entry name" value="BphY/WalK/GraS-like"/>
</dbReference>
<evidence type="ECO:0000256" key="8">
    <source>
        <dbReference type="SAM" id="Coils"/>
    </source>
</evidence>
<feature type="transmembrane region" description="Helical" evidence="9">
    <location>
        <begin position="163"/>
        <end position="190"/>
    </location>
</feature>
<dbReference type="InterPro" id="IPR005467">
    <property type="entry name" value="His_kinase_dom"/>
</dbReference>
<keyword evidence="9" id="KW-0812">Transmembrane</keyword>
<evidence type="ECO:0000259" key="10">
    <source>
        <dbReference type="PROSITE" id="PS50109"/>
    </source>
</evidence>
<dbReference type="Pfam" id="PF00512">
    <property type="entry name" value="HisKA"/>
    <property type="match status" value="1"/>
</dbReference>
<dbReference type="SMART" id="SM00387">
    <property type="entry name" value="HATPase_c"/>
    <property type="match status" value="1"/>
</dbReference>
<dbReference type="AlphaFoldDB" id="A9KJ76"/>
<dbReference type="KEGG" id="cpy:Cphy_2122"/>
<dbReference type="Proteomes" id="UP000000370">
    <property type="component" value="Chromosome"/>
</dbReference>
<dbReference type="InterPro" id="IPR036890">
    <property type="entry name" value="HATPase_C_sf"/>
</dbReference>